<reference evidence="1 2" key="1">
    <citation type="submission" date="2017-08" db="EMBL/GenBank/DDBJ databases">
        <title>Virgibacillus indicus sp. nov. and Virgibacillus profoundi sp. nov, two moderately halophilic bacteria isolated from marine sediment by using the Microfluidic Streak Plate.</title>
        <authorList>
            <person name="Xu B."/>
            <person name="Hu B."/>
            <person name="Wang J."/>
            <person name="Zhu Y."/>
            <person name="Huang L."/>
            <person name="Du W."/>
            <person name="Huang Y."/>
        </authorList>
    </citation>
    <scope>NUCLEOTIDE SEQUENCE [LARGE SCALE GENOMIC DNA]</scope>
    <source>
        <strain evidence="1 2">IO3-P3-H5</strain>
    </source>
</reference>
<organism evidence="1 2">
    <name type="scientific">Virgibacillus profundi</name>
    <dbReference type="NCBI Taxonomy" id="2024555"/>
    <lineage>
        <taxon>Bacteria</taxon>
        <taxon>Bacillati</taxon>
        <taxon>Bacillota</taxon>
        <taxon>Bacilli</taxon>
        <taxon>Bacillales</taxon>
        <taxon>Bacillaceae</taxon>
        <taxon>Virgibacillus</taxon>
    </lineage>
</organism>
<dbReference type="AlphaFoldDB" id="A0A2A2I8X7"/>
<proteinExistence type="predicted"/>
<protein>
    <submittedName>
        <fullName evidence="1">Uncharacterized protein</fullName>
    </submittedName>
</protein>
<dbReference type="Proteomes" id="UP000218887">
    <property type="component" value="Unassembled WGS sequence"/>
</dbReference>
<comment type="caution">
    <text evidence="1">The sequence shown here is derived from an EMBL/GenBank/DDBJ whole genome shotgun (WGS) entry which is preliminary data.</text>
</comment>
<gene>
    <name evidence="1" type="ORF">CIL05_21215</name>
</gene>
<accession>A0A2A2I8X7</accession>
<keyword evidence="2" id="KW-1185">Reference proteome</keyword>
<evidence type="ECO:0000313" key="2">
    <source>
        <dbReference type="Proteomes" id="UP000218887"/>
    </source>
</evidence>
<name>A0A2A2I8X7_9BACI</name>
<evidence type="ECO:0000313" key="1">
    <source>
        <dbReference type="EMBL" id="PAV27590.1"/>
    </source>
</evidence>
<dbReference type="EMBL" id="NPOA01000029">
    <property type="protein sequence ID" value="PAV27590.1"/>
    <property type="molecule type" value="Genomic_DNA"/>
</dbReference>
<dbReference type="OrthoDB" id="2706344at2"/>
<sequence length="66" mass="8055">MIPEEVELRIARYFFHMYLPEEVMQEVEAKLLPPCIWTDEEELDHDELVRWALEIINKQLDGKHFK</sequence>
<dbReference type="RefSeq" id="WP_095657536.1">
    <property type="nucleotide sequence ID" value="NZ_NPOA01000029.1"/>
</dbReference>